<dbReference type="EMBL" id="BAABHA010000003">
    <property type="protein sequence ID" value="GAA4379834.1"/>
    <property type="molecule type" value="Genomic_DNA"/>
</dbReference>
<dbReference type="SUPFAM" id="SSF48452">
    <property type="entry name" value="TPR-like"/>
    <property type="match status" value="1"/>
</dbReference>
<name>A0ABP8IY65_9BACT</name>
<evidence type="ECO:0000256" key="6">
    <source>
        <dbReference type="ARBA" id="ARBA00022777"/>
    </source>
</evidence>
<evidence type="ECO:0000256" key="3">
    <source>
        <dbReference type="ARBA" id="ARBA00022553"/>
    </source>
</evidence>
<reference evidence="10" key="1">
    <citation type="journal article" date="2019" name="Int. J. Syst. Evol. Microbiol.">
        <title>The Global Catalogue of Microorganisms (GCM) 10K type strain sequencing project: providing services to taxonomists for standard genome sequencing and annotation.</title>
        <authorList>
            <consortium name="The Broad Institute Genomics Platform"/>
            <consortium name="The Broad Institute Genome Sequencing Center for Infectious Disease"/>
            <person name="Wu L."/>
            <person name="Ma J."/>
        </authorList>
    </citation>
    <scope>NUCLEOTIDE SEQUENCE [LARGE SCALE GENOMIC DNA]</scope>
    <source>
        <strain evidence="10">JCM 17924</strain>
    </source>
</reference>
<keyword evidence="10" id="KW-1185">Reference proteome</keyword>
<evidence type="ECO:0000313" key="10">
    <source>
        <dbReference type="Proteomes" id="UP001500454"/>
    </source>
</evidence>
<evidence type="ECO:0000256" key="2">
    <source>
        <dbReference type="ARBA" id="ARBA00012438"/>
    </source>
</evidence>
<dbReference type="InterPro" id="IPR003594">
    <property type="entry name" value="HATPase_dom"/>
</dbReference>
<dbReference type="PANTHER" id="PTHR41523">
    <property type="entry name" value="TWO-COMPONENT SYSTEM SENSOR PROTEIN"/>
    <property type="match status" value="1"/>
</dbReference>
<evidence type="ECO:0000259" key="8">
    <source>
        <dbReference type="PROSITE" id="PS50109"/>
    </source>
</evidence>
<dbReference type="Pfam" id="PF07568">
    <property type="entry name" value="HisKA_2"/>
    <property type="match status" value="1"/>
</dbReference>
<dbReference type="InterPro" id="IPR005467">
    <property type="entry name" value="His_kinase_dom"/>
</dbReference>
<keyword evidence="7" id="KW-0067">ATP-binding</keyword>
<sequence>MFPVRVLDGRKLLAGLTLVCYNTVTQAETLPSPDPQARSQVTLDSLRGLLRQPGLADSTRFHHLGALRDALFAQGAPDARRVGEQAVALAIRRRDWPGAADALYQLVVSCERGSDYVGATKYSQQGAELARAHQLPDRWRFTQCQGLVAVDTKDVAGGLKYLRLALRQQDAIPTVGPKERGGLLLNLANTLLVLQQYDSVLHYAARALTYMQRAGDARGQGYAYQFKGEVYALLEPQTPARLDSAAVNMRRALQIMQRHDFKPQAAASALALARTYRRQGRPEASQQAAELALGLARQIGTAEYEADALASLAWAQADLGDVRRSIELDNQAMNLRDSVFSKDKAQALAALQVEQDVKLLQQQTRAAESEQRTQRARLQSLLLLLGGLTATLGVGSWLHWRLRRQKALLAVANEANRQSAAEKEVLLQEIHHRVKNNLQLVSSLLAWQSSVLPDPALTAALAGSQARIQSMALVHEFLYRADNLAQVRMDDYLAQLLESLHTSLNSPEFPVQLSTNLQPLVLGAREATSFGLMVNELVSNAYKHAFRGPGPGRLHVPLSSSPTGFELRVIDNGVGLPAEGGGEAASRSLGLQLVRRLARQLNATVTASASEPTGTRMEVTRN</sequence>
<dbReference type="Gene3D" id="3.30.450.20">
    <property type="entry name" value="PAS domain"/>
    <property type="match status" value="1"/>
</dbReference>
<keyword evidence="4" id="KW-0808">Transferase</keyword>
<protein>
    <recommendedName>
        <fullName evidence="2">histidine kinase</fullName>
        <ecNumber evidence="2">2.7.13.3</ecNumber>
    </recommendedName>
</protein>
<feature type="domain" description="Histidine kinase" evidence="8">
    <location>
        <begin position="429"/>
        <end position="622"/>
    </location>
</feature>
<dbReference type="EC" id="2.7.13.3" evidence="2"/>
<keyword evidence="6" id="KW-0418">Kinase</keyword>
<dbReference type="InterPro" id="IPR011495">
    <property type="entry name" value="Sig_transdc_His_kin_sub2_dim/P"/>
</dbReference>
<dbReference type="Gene3D" id="3.30.565.10">
    <property type="entry name" value="Histidine kinase-like ATPase, C-terminal domain"/>
    <property type="match status" value="1"/>
</dbReference>
<organism evidence="9 10">
    <name type="scientific">Hymenobacter koreensis</name>
    <dbReference type="NCBI Taxonomy" id="1084523"/>
    <lineage>
        <taxon>Bacteria</taxon>
        <taxon>Pseudomonadati</taxon>
        <taxon>Bacteroidota</taxon>
        <taxon>Cytophagia</taxon>
        <taxon>Cytophagales</taxon>
        <taxon>Hymenobacteraceae</taxon>
        <taxon>Hymenobacter</taxon>
    </lineage>
</organism>
<evidence type="ECO:0000313" key="9">
    <source>
        <dbReference type="EMBL" id="GAA4379834.1"/>
    </source>
</evidence>
<dbReference type="Pfam" id="PF02518">
    <property type="entry name" value="HATPase_c"/>
    <property type="match status" value="1"/>
</dbReference>
<evidence type="ECO:0000256" key="5">
    <source>
        <dbReference type="ARBA" id="ARBA00022741"/>
    </source>
</evidence>
<keyword evidence="5" id="KW-0547">Nucleotide-binding</keyword>
<dbReference type="InterPro" id="IPR036890">
    <property type="entry name" value="HATPase_C_sf"/>
</dbReference>
<dbReference type="Proteomes" id="UP001500454">
    <property type="component" value="Unassembled WGS sequence"/>
</dbReference>
<dbReference type="PANTHER" id="PTHR41523:SF8">
    <property type="entry name" value="ETHYLENE RESPONSE SENSOR PROTEIN"/>
    <property type="match status" value="1"/>
</dbReference>
<dbReference type="Gene3D" id="1.25.40.10">
    <property type="entry name" value="Tetratricopeptide repeat domain"/>
    <property type="match status" value="2"/>
</dbReference>
<dbReference type="SMART" id="SM00387">
    <property type="entry name" value="HATPase_c"/>
    <property type="match status" value="1"/>
</dbReference>
<comment type="catalytic activity">
    <reaction evidence="1">
        <text>ATP + protein L-histidine = ADP + protein N-phospho-L-histidine.</text>
        <dbReference type="EC" id="2.7.13.3"/>
    </reaction>
</comment>
<evidence type="ECO:0000256" key="7">
    <source>
        <dbReference type="ARBA" id="ARBA00022840"/>
    </source>
</evidence>
<dbReference type="PROSITE" id="PS50109">
    <property type="entry name" value="HIS_KIN"/>
    <property type="match status" value="1"/>
</dbReference>
<dbReference type="RefSeq" id="WP_345223344.1">
    <property type="nucleotide sequence ID" value="NZ_BAABHA010000003.1"/>
</dbReference>
<accession>A0ABP8IY65</accession>
<dbReference type="SUPFAM" id="SSF55874">
    <property type="entry name" value="ATPase domain of HSP90 chaperone/DNA topoisomerase II/histidine kinase"/>
    <property type="match status" value="1"/>
</dbReference>
<dbReference type="InterPro" id="IPR011990">
    <property type="entry name" value="TPR-like_helical_dom_sf"/>
</dbReference>
<gene>
    <name evidence="9" type="ORF">GCM10023186_17650</name>
</gene>
<evidence type="ECO:0000256" key="4">
    <source>
        <dbReference type="ARBA" id="ARBA00022679"/>
    </source>
</evidence>
<comment type="caution">
    <text evidence="9">The sequence shown here is derived from an EMBL/GenBank/DDBJ whole genome shotgun (WGS) entry which is preliminary data.</text>
</comment>
<evidence type="ECO:0000256" key="1">
    <source>
        <dbReference type="ARBA" id="ARBA00000085"/>
    </source>
</evidence>
<proteinExistence type="predicted"/>
<keyword evidence="3" id="KW-0597">Phosphoprotein</keyword>